<dbReference type="AlphaFoldDB" id="A0A897MYH0"/>
<name>A0A897MYH0_9EURY</name>
<gene>
    <name evidence="2" type="ORF">HSR121_1160</name>
</gene>
<dbReference type="GeneID" id="68854775"/>
<accession>A0A897MYH0</accession>
<evidence type="ECO:0000256" key="1">
    <source>
        <dbReference type="SAM" id="MobiDB-lite"/>
    </source>
</evidence>
<dbReference type="EMBL" id="CP064787">
    <property type="protein sequence ID" value="QSG05507.1"/>
    <property type="molecule type" value="Genomic_DNA"/>
</dbReference>
<sequence>MSDNSWRDMLAAERMRVDREFEDRVQSSSFSRQQWGLVMTAVEFDIENPSDPETAQLIADTSSLPSVMSQIEQMDGGGMSGAAGGTGGTAGGGGLLSKLAGLLSGGGSGGGERQREAEALAEEYAGQLQERLEKRDRWQGVCEQAAEE</sequence>
<feature type="region of interest" description="Disordered" evidence="1">
    <location>
        <begin position="72"/>
        <end position="96"/>
    </location>
</feature>
<evidence type="ECO:0000313" key="2">
    <source>
        <dbReference type="EMBL" id="QSG05507.1"/>
    </source>
</evidence>
<proteinExistence type="predicted"/>
<feature type="compositionally biased region" description="Gly residues" evidence="1">
    <location>
        <begin position="75"/>
        <end position="95"/>
    </location>
</feature>
<reference evidence="2" key="1">
    <citation type="submission" date="2020-11" db="EMBL/GenBank/DDBJ databases">
        <title>Carbohydrate-dependent, anaerobic sulfur respiration: A novel catabolism in halophilic archaea.</title>
        <authorList>
            <person name="Sorokin D.Y."/>
            <person name="Messina E."/>
            <person name="Smedile F."/>
            <person name="La Cono V."/>
            <person name="Hallsworth J.E."/>
            <person name="Yakimov M.M."/>
        </authorList>
    </citation>
    <scope>NUCLEOTIDE SEQUENCE</scope>
    <source>
        <strain evidence="2">HSR12-1</strain>
    </source>
</reference>
<evidence type="ECO:0000313" key="3">
    <source>
        <dbReference type="Proteomes" id="UP000663525"/>
    </source>
</evidence>
<dbReference type="Pfam" id="PF19113">
    <property type="entry name" value="DUF5799"/>
    <property type="match status" value="1"/>
</dbReference>
<dbReference type="RefSeq" id="WP_229115337.1">
    <property type="nucleotide sequence ID" value="NZ_CP064787.1"/>
</dbReference>
<protein>
    <submittedName>
        <fullName evidence="2">Uncharacterized protein</fullName>
    </submittedName>
</protein>
<dbReference type="InterPro" id="IPR043821">
    <property type="entry name" value="DUF5799"/>
</dbReference>
<organism evidence="2 3">
    <name type="scientific">Halapricum desulfuricans</name>
    <dbReference type="NCBI Taxonomy" id="2841257"/>
    <lineage>
        <taxon>Archaea</taxon>
        <taxon>Methanobacteriati</taxon>
        <taxon>Methanobacteriota</taxon>
        <taxon>Stenosarchaea group</taxon>
        <taxon>Halobacteria</taxon>
        <taxon>Halobacteriales</taxon>
        <taxon>Haloarculaceae</taxon>
        <taxon>Halapricum</taxon>
    </lineage>
</organism>
<dbReference type="Proteomes" id="UP000663525">
    <property type="component" value="Chromosome"/>
</dbReference>